<dbReference type="GO" id="GO:0000155">
    <property type="term" value="F:phosphorelay sensor kinase activity"/>
    <property type="evidence" value="ECO:0007669"/>
    <property type="project" value="InterPro"/>
</dbReference>
<name>A0A4Y9T0L4_9BURK</name>
<dbReference type="EC" id="2.7.13.3" evidence="2"/>
<protein>
    <recommendedName>
        <fullName evidence="2">histidine kinase</fullName>
        <ecNumber evidence="2">2.7.13.3</ecNumber>
    </recommendedName>
</protein>
<dbReference type="OrthoDB" id="9797605at2"/>
<gene>
    <name evidence="11" type="ORF">E4O92_10135</name>
</gene>
<evidence type="ECO:0000256" key="7">
    <source>
        <dbReference type="ARBA" id="ARBA00022840"/>
    </source>
</evidence>
<dbReference type="CDD" id="cd16917">
    <property type="entry name" value="HATPase_UhpB-NarQ-NarX-like"/>
    <property type="match status" value="1"/>
</dbReference>
<evidence type="ECO:0000256" key="5">
    <source>
        <dbReference type="ARBA" id="ARBA00022741"/>
    </source>
</evidence>
<proteinExistence type="predicted"/>
<reference evidence="11 12" key="1">
    <citation type="submission" date="2019-03" db="EMBL/GenBank/DDBJ databases">
        <title>Draft genome of Massilia hortus sp. nov., a novel bacterial species of the Oxalobacteraceae family.</title>
        <authorList>
            <person name="Peta V."/>
            <person name="Raths R."/>
            <person name="Bucking H."/>
        </authorList>
    </citation>
    <scope>NUCLEOTIDE SEQUENCE [LARGE SCALE GENOMIC DNA]</scope>
    <source>
        <strain evidence="11 12">ONC3</strain>
    </source>
</reference>
<dbReference type="Pfam" id="PF02518">
    <property type="entry name" value="HATPase_c"/>
    <property type="match status" value="1"/>
</dbReference>
<dbReference type="Pfam" id="PF07730">
    <property type="entry name" value="HisKA_3"/>
    <property type="match status" value="1"/>
</dbReference>
<dbReference type="PANTHER" id="PTHR24421:SF10">
    <property type="entry name" value="NITRATE_NITRITE SENSOR PROTEIN NARQ"/>
    <property type="match status" value="1"/>
</dbReference>
<dbReference type="GO" id="GO:0005524">
    <property type="term" value="F:ATP binding"/>
    <property type="evidence" value="ECO:0007669"/>
    <property type="project" value="UniProtKB-KW"/>
</dbReference>
<evidence type="ECO:0000256" key="9">
    <source>
        <dbReference type="SAM" id="MobiDB-lite"/>
    </source>
</evidence>
<dbReference type="EMBL" id="SPUM01000061">
    <property type="protein sequence ID" value="TFW32319.1"/>
    <property type="molecule type" value="Genomic_DNA"/>
</dbReference>
<evidence type="ECO:0000256" key="1">
    <source>
        <dbReference type="ARBA" id="ARBA00000085"/>
    </source>
</evidence>
<organism evidence="11 12">
    <name type="scientific">Massilia horti</name>
    <dbReference type="NCBI Taxonomy" id="2562153"/>
    <lineage>
        <taxon>Bacteria</taxon>
        <taxon>Pseudomonadati</taxon>
        <taxon>Pseudomonadota</taxon>
        <taxon>Betaproteobacteria</taxon>
        <taxon>Burkholderiales</taxon>
        <taxon>Oxalobacteraceae</taxon>
        <taxon>Telluria group</taxon>
        <taxon>Massilia</taxon>
    </lineage>
</organism>
<feature type="domain" description="Histidine kinase/HSP90-like ATPase" evidence="10">
    <location>
        <begin position="132"/>
        <end position="227"/>
    </location>
</feature>
<evidence type="ECO:0000259" key="10">
    <source>
        <dbReference type="SMART" id="SM00387"/>
    </source>
</evidence>
<keyword evidence="3" id="KW-0597">Phosphoprotein</keyword>
<dbReference type="InterPro" id="IPR050482">
    <property type="entry name" value="Sensor_HK_TwoCompSys"/>
</dbReference>
<dbReference type="InterPro" id="IPR036890">
    <property type="entry name" value="HATPase_C_sf"/>
</dbReference>
<sequence length="230" mass="24942">MDDIFHFDTLLAGPPDQLLKAQEQERQRIAADLHDALGPLLTLIRLELGRASELVREDDLSDLAVVIGRAHGHVAQAFDELRRTVVNLRPAMLDDLGILPTLGWLVREFERCGSGLRIRTDFAVTEQAVPSHLKITIFRICQEALNNIVRHAQASHAALSLTLTDESLCLAIDDDGCGMPDNSHRGRGPAGGTSSIPQRATSSGGRCDITSGPGLGTRIHVCWPLAGIRP</sequence>
<comment type="caution">
    <text evidence="11">The sequence shown here is derived from an EMBL/GenBank/DDBJ whole genome shotgun (WGS) entry which is preliminary data.</text>
</comment>
<dbReference type="Proteomes" id="UP000297258">
    <property type="component" value="Unassembled WGS sequence"/>
</dbReference>
<keyword evidence="6 11" id="KW-0418">Kinase</keyword>
<keyword evidence="8" id="KW-0902">Two-component regulatory system</keyword>
<accession>A0A4Y9T0L4</accession>
<evidence type="ECO:0000256" key="4">
    <source>
        <dbReference type="ARBA" id="ARBA00022679"/>
    </source>
</evidence>
<comment type="catalytic activity">
    <reaction evidence="1">
        <text>ATP + protein L-histidine = ADP + protein N-phospho-L-histidine.</text>
        <dbReference type="EC" id="2.7.13.3"/>
    </reaction>
</comment>
<evidence type="ECO:0000256" key="3">
    <source>
        <dbReference type="ARBA" id="ARBA00022553"/>
    </source>
</evidence>
<dbReference type="GO" id="GO:0016020">
    <property type="term" value="C:membrane"/>
    <property type="evidence" value="ECO:0007669"/>
    <property type="project" value="InterPro"/>
</dbReference>
<evidence type="ECO:0000313" key="12">
    <source>
        <dbReference type="Proteomes" id="UP000297258"/>
    </source>
</evidence>
<evidence type="ECO:0000313" key="11">
    <source>
        <dbReference type="EMBL" id="TFW32319.1"/>
    </source>
</evidence>
<dbReference type="SUPFAM" id="SSF55874">
    <property type="entry name" value="ATPase domain of HSP90 chaperone/DNA topoisomerase II/histidine kinase"/>
    <property type="match status" value="1"/>
</dbReference>
<evidence type="ECO:0000256" key="6">
    <source>
        <dbReference type="ARBA" id="ARBA00022777"/>
    </source>
</evidence>
<dbReference type="Gene3D" id="1.20.5.1930">
    <property type="match status" value="1"/>
</dbReference>
<feature type="compositionally biased region" description="Polar residues" evidence="9">
    <location>
        <begin position="192"/>
        <end position="204"/>
    </location>
</feature>
<dbReference type="SMART" id="SM00387">
    <property type="entry name" value="HATPase_c"/>
    <property type="match status" value="1"/>
</dbReference>
<keyword evidence="7" id="KW-0067">ATP-binding</keyword>
<evidence type="ECO:0000256" key="8">
    <source>
        <dbReference type="ARBA" id="ARBA00023012"/>
    </source>
</evidence>
<dbReference type="Gene3D" id="3.30.565.10">
    <property type="entry name" value="Histidine kinase-like ATPase, C-terminal domain"/>
    <property type="match status" value="1"/>
</dbReference>
<dbReference type="GO" id="GO:0046983">
    <property type="term" value="F:protein dimerization activity"/>
    <property type="evidence" value="ECO:0007669"/>
    <property type="project" value="InterPro"/>
</dbReference>
<evidence type="ECO:0000256" key="2">
    <source>
        <dbReference type="ARBA" id="ARBA00012438"/>
    </source>
</evidence>
<feature type="region of interest" description="Disordered" evidence="9">
    <location>
        <begin position="180"/>
        <end position="211"/>
    </location>
</feature>
<keyword evidence="12" id="KW-1185">Reference proteome</keyword>
<dbReference type="AlphaFoldDB" id="A0A4Y9T0L4"/>
<keyword evidence="5" id="KW-0547">Nucleotide-binding</keyword>
<dbReference type="PANTHER" id="PTHR24421">
    <property type="entry name" value="NITRATE/NITRITE SENSOR PROTEIN NARX-RELATED"/>
    <property type="match status" value="1"/>
</dbReference>
<dbReference type="InterPro" id="IPR011712">
    <property type="entry name" value="Sig_transdc_His_kin_sub3_dim/P"/>
</dbReference>
<dbReference type="RefSeq" id="WP_135189650.1">
    <property type="nucleotide sequence ID" value="NZ_SPUM01000061.1"/>
</dbReference>
<dbReference type="InterPro" id="IPR003594">
    <property type="entry name" value="HATPase_dom"/>
</dbReference>
<keyword evidence="4" id="KW-0808">Transferase</keyword>